<dbReference type="EMBL" id="CP058601">
    <property type="protein sequence ID" value="QLG49029.1"/>
    <property type="molecule type" value="Genomic_DNA"/>
</dbReference>
<evidence type="ECO:0000313" key="3">
    <source>
        <dbReference type="Proteomes" id="UP000509241"/>
    </source>
</evidence>
<accession>A0A7D5GS62</accession>
<dbReference type="AlphaFoldDB" id="A0A7D5GS62"/>
<protein>
    <submittedName>
        <fullName evidence="2">Uncharacterized protein</fullName>
    </submittedName>
</protein>
<organism evidence="2 3">
    <name type="scientific">Natrinema halophilum</name>
    <dbReference type="NCBI Taxonomy" id="1699371"/>
    <lineage>
        <taxon>Archaea</taxon>
        <taxon>Methanobacteriati</taxon>
        <taxon>Methanobacteriota</taxon>
        <taxon>Stenosarchaea group</taxon>
        <taxon>Halobacteria</taxon>
        <taxon>Halobacteriales</taxon>
        <taxon>Natrialbaceae</taxon>
        <taxon>Natrinema</taxon>
    </lineage>
</organism>
<feature type="transmembrane region" description="Helical" evidence="1">
    <location>
        <begin position="18"/>
        <end position="39"/>
    </location>
</feature>
<gene>
    <name evidence="2" type="ORF">HYG82_09305</name>
</gene>
<feature type="transmembrane region" description="Helical" evidence="1">
    <location>
        <begin position="78"/>
        <end position="100"/>
    </location>
</feature>
<reference evidence="2 3" key="1">
    <citation type="submission" date="2020-07" db="EMBL/GenBank/DDBJ databases">
        <authorList>
            <person name="Cui H."/>
        </authorList>
    </citation>
    <scope>NUCLEOTIDE SEQUENCE [LARGE SCALE GENOMIC DNA]</scope>
    <source>
        <strain evidence="2 3">YPL8</strain>
    </source>
</reference>
<keyword evidence="3" id="KW-1185">Reference proteome</keyword>
<dbReference type="Proteomes" id="UP000509241">
    <property type="component" value="Chromosome"/>
</dbReference>
<feature type="transmembrane region" description="Helical" evidence="1">
    <location>
        <begin position="167"/>
        <end position="188"/>
    </location>
</feature>
<sequence length="207" mass="21828">MAERDGVLSTLERRSPTLYLIAAVVMIVFLVNSALRTYQGTSYPAIQQFIAPAGFLIGLVGLMGLYRPLSDRARRLAQVSLAVAVLSALNWTAIVAAGLLETAGSIPENATFQAITGVLALFSMVFAYGLFGVTSMQTGAYRRVISGFLLLEAVTFVAMVANSAASLGAPVLIFEASHFVAYLGLGIAHRGVDTQADRADPTADPTV</sequence>
<feature type="transmembrane region" description="Helical" evidence="1">
    <location>
        <begin position="112"/>
        <end position="131"/>
    </location>
</feature>
<feature type="transmembrane region" description="Helical" evidence="1">
    <location>
        <begin position="45"/>
        <end position="66"/>
    </location>
</feature>
<dbReference type="KEGG" id="haly:HYG82_09305"/>
<dbReference type="RefSeq" id="WP_179260764.1">
    <property type="nucleotide sequence ID" value="NZ_CP058601.1"/>
</dbReference>
<proteinExistence type="predicted"/>
<keyword evidence="1" id="KW-0472">Membrane</keyword>
<feature type="transmembrane region" description="Helical" evidence="1">
    <location>
        <begin position="143"/>
        <end position="161"/>
    </location>
</feature>
<keyword evidence="1" id="KW-0812">Transmembrane</keyword>
<name>A0A7D5GS62_9EURY</name>
<keyword evidence="1" id="KW-1133">Transmembrane helix</keyword>
<dbReference type="GeneID" id="56033486"/>
<evidence type="ECO:0000256" key="1">
    <source>
        <dbReference type="SAM" id="Phobius"/>
    </source>
</evidence>
<evidence type="ECO:0000313" key="2">
    <source>
        <dbReference type="EMBL" id="QLG49029.1"/>
    </source>
</evidence>